<protein>
    <submittedName>
        <fullName evidence="1">Uncharacterized protein</fullName>
    </submittedName>
</protein>
<dbReference type="AlphaFoldDB" id="A0A9X2A2L1"/>
<keyword evidence="2" id="KW-1185">Reference proteome</keyword>
<gene>
    <name evidence="1" type="ORF">L1967_22180</name>
</gene>
<name>A0A9X2A2L1_9FLAO</name>
<evidence type="ECO:0000313" key="2">
    <source>
        <dbReference type="Proteomes" id="UP001139521"/>
    </source>
</evidence>
<organism evidence="1 2">
    <name type="scientific">Zunongwangia pacifica</name>
    <dbReference type="NCBI Taxonomy" id="2911062"/>
    <lineage>
        <taxon>Bacteria</taxon>
        <taxon>Pseudomonadati</taxon>
        <taxon>Bacteroidota</taxon>
        <taxon>Flavobacteriia</taxon>
        <taxon>Flavobacteriales</taxon>
        <taxon>Flavobacteriaceae</taxon>
        <taxon>Zunongwangia</taxon>
    </lineage>
</organism>
<evidence type="ECO:0000313" key="1">
    <source>
        <dbReference type="EMBL" id="MCL6221006.1"/>
    </source>
</evidence>
<dbReference type="Proteomes" id="UP001139521">
    <property type="component" value="Unassembled WGS sequence"/>
</dbReference>
<accession>A0A9X2A2L1</accession>
<dbReference type="EMBL" id="JAKHSK010000090">
    <property type="protein sequence ID" value="MCL6221006.1"/>
    <property type="molecule type" value="Genomic_DNA"/>
</dbReference>
<dbReference type="RefSeq" id="WP_249603668.1">
    <property type="nucleotide sequence ID" value="NZ_JAKHSK010000090.1"/>
</dbReference>
<sequence length="72" mass="8644">MGVLNKYSFEIRTLKSYQDENSPHSLSKFEFLAQNKEQAEKYMKTLIDNFNENMPFRPTMPRETTELVEDEY</sequence>
<proteinExistence type="predicted"/>
<comment type="caution">
    <text evidence="1">The sequence shown here is derived from an EMBL/GenBank/DDBJ whole genome shotgun (WGS) entry which is preliminary data.</text>
</comment>
<reference evidence="1" key="1">
    <citation type="submission" date="2022-01" db="EMBL/GenBank/DDBJ databases">
        <title>Genome sequencing of Zunongwangia sp. M21534 genome.</title>
        <authorList>
            <person name="Chen Y."/>
            <person name="Dong C."/>
            <person name="Shao Z."/>
        </authorList>
    </citation>
    <scope>NUCLEOTIDE SEQUENCE</scope>
    <source>
        <strain evidence="1">MCCC M21534</strain>
    </source>
</reference>